<dbReference type="SUPFAM" id="SSF159659">
    <property type="entry name" value="Cgl1923-like"/>
    <property type="match status" value="1"/>
</dbReference>
<feature type="region of interest" description="Disordered" evidence="1">
    <location>
        <begin position="115"/>
        <end position="134"/>
    </location>
</feature>
<dbReference type="Pfam" id="PF09754">
    <property type="entry name" value="PAC2"/>
    <property type="match status" value="1"/>
</dbReference>
<accession>T1AUD7</accession>
<comment type="caution">
    <text evidence="2">The sequence shown here is derived from an EMBL/GenBank/DDBJ whole genome shotgun (WGS) entry which is preliminary data.</text>
</comment>
<dbReference type="PANTHER" id="PTHR35610">
    <property type="entry name" value="3-ISOPROPYLMALATE DEHYDRATASE-RELATED"/>
    <property type="match status" value="1"/>
</dbReference>
<dbReference type="PANTHER" id="PTHR35610:SF3">
    <property type="entry name" value="PROTEASOME ASSEMBLY CHAPERONE FAMILY PROTEIN"/>
    <property type="match status" value="1"/>
</dbReference>
<organism evidence="2">
    <name type="scientific">mine drainage metagenome</name>
    <dbReference type="NCBI Taxonomy" id="410659"/>
    <lineage>
        <taxon>unclassified sequences</taxon>
        <taxon>metagenomes</taxon>
        <taxon>ecological metagenomes</taxon>
    </lineage>
</organism>
<evidence type="ECO:0000256" key="1">
    <source>
        <dbReference type="SAM" id="MobiDB-lite"/>
    </source>
</evidence>
<evidence type="ECO:0000313" key="2">
    <source>
        <dbReference type="EMBL" id="EQD45635.1"/>
    </source>
</evidence>
<reference evidence="2" key="2">
    <citation type="journal article" date="2014" name="ISME J.">
        <title>Microbial stratification in low pH oxic and suboxic macroscopic growths along an acid mine drainage.</title>
        <authorList>
            <person name="Mendez-Garcia C."/>
            <person name="Mesa V."/>
            <person name="Sprenger R.R."/>
            <person name="Richter M."/>
            <person name="Diez M.S."/>
            <person name="Solano J."/>
            <person name="Bargiela R."/>
            <person name="Golyshina O.V."/>
            <person name="Manteca A."/>
            <person name="Ramos J.L."/>
            <person name="Gallego J.R."/>
            <person name="Llorente I."/>
            <person name="Martins Dos Santos V.A."/>
            <person name="Jensen O.N."/>
            <person name="Pelaez A.I."/>
            <person name="Sanchez J."/>
            <person name="Ferrer M."/>
        </authorList>
    </citation>
    <scope>NUCLEOTIDE SEQUENCE</scope>
</reference>
<proteinExistence type="predicted"/>
<gene>
    <name evidence="2" type="ORF">B2A_09227</name>
</gene>
<sequence>PHRAKGRGARLNDVKVYGVASTRKARELYIEPNMIPFAEGVITGIAGVLLNEGRRRGFDVLTFLAEAQADYPDARAAAKVIETINAILLRSPLDPVPLYAEAGRIEQQLLSIQRHAAERSRPEGTPTASPPMYR</sequence>
<dbReference type="InterPro" id="IPR038389">
    <property type="entry name" value="PSMG2_sf"/>
</dbReference>
<reference evidence="2" key="1">
    <citation type="submission" date="2013-08" db="EMBL/GenBank/DDBJ databases">
        <authorList>
            <person name="Mendez C."/>
            <person name="Richter M."/>
            <person name="Ferrer M."/>
            <person name="Sanchez J."/>
        </authorList>
    </citation>
    <scope>NUCLEOTIDE SEQUENCE</scope>
</reference>
<protein>
    <submittedName>
        <fullName evidence="2">Protein containing DUF75</fullName>
    </submittedName>
</protein>
<dbReference type="AlphaFoldDB" id="T1AUD7"/>
<name>T1AUD7_9ZZZZ</name>
<dbReference type="Gene3D" id="3.40.50.10900">
    <property type="entry name" value="PAC-like subunit"/>
    <property type="match status" value="1"/>
</dbReference>
<dbReference type="InterPro" id="IPR019151">
    <property type="entry name" value="Proteasome_assmbl_chaperone_2"/>
</dbReference>
<feature type="non-terminal residue" evidence="2">
    <location>
        <position position="1"/>
    </location>
</feature>
<dbReference type="EMBL" id="AUZZ01006667">
    <property type="protein sequence ID" value="EQD45635.1"/>
    <property type="molecule type" value="Genomic_DNA"/>
</dbReference>